<accession>A0A397UZH0</accession>
<proteinExistence type="predicted"/>
<dbReference type="AlphaFoldDB" id="A0A397UZH0"/>
<evidence type="ECO:0008006" key="3">
    <source>
        <dbReference type="Google" id="ProtNLM"/>
    </source>
</evidence>
<evidence type="ECO:0000313" key="2">
    <source>
        <dbReference type="Proteomes" id="UP000266673"/>
    </source>
</evidence>
<dbReference type="OrthoDB" id="10326939at2759"/>
<name>A0A397UZH0_9GLOM</name>
<protein>
    <recommendedName>
        <fullName evidence="3">F-box domain-containing protein</fullName>
    </recommendedName>
</protein>
<organism evidence="1 2">
    <name type="scientific">Gigaspora rosea</name>
    <dbReference type="NCBI Taxonomy" id="44941"/>
    <lineage>
        <taxon>Eukaryota</taxon>
        <taxon>Fungi</taxon>
        <taxon>Fungi incertae sedis</taxon>
        <taxon>Mucoromycota</taxon>
        <taxon>Glomeromycotina</taxon>
        <taxon>Glomeromycetes</taxon>
        <taxon>Diversisporales</taxon>
        <taxon>Gigasporaceae</taxon>
        <taxon>Gigaspora</taxon>
    </lineage>
</organism>
<gene>
    <name evidence="1" type="ORF">C2G38_12373</name>
</gene>
<comment type="caution">
    <text evidence="1">The sequence shown here is derived from an EMBL/GenBank/DDBJ whole genome shotgun (WGS) entry which is preliminary data.</text>
</comment>
<dbReference type="Proteomes" id="UP000266673">
    <property type="component" value="Unassembled WGS sequence"/>
</dbReference>
<evidence type="ECO:0000313" key="1">
    <source>
        <dbReference type="EMBL" id="RIB12606.1"/>
    </source>
</evidence>
<dbReference type="EMBL" id="QKWP01001006">
    <property type="protein sequence ID" value="RIB12606.1"/>
    <property type="molecule type" value="Genomic_DNA"/>
</dbReference>
<sequence length="502" mass="59048">MASKIFMGDMPELMESILNNLNNEIYSLYSCALVNRHCCKMSIPILWQDPFSFKQNSLFISTYFSSLGEDEKLALKECGINVKFSKKLFDYARFLKVLDLLLIKPKVMQWINFQHVHPEPSIQSIYRVVNLLIKLFIESGATLHKLIYFPNDEINPETFYVLEQNELFFSQLRDFSLEMELSFLSIEHAIKLLRILEKNAKKISALKFVKFDPKYELQLFDSFKCLIKSQEQLRKFSLIIGKEFHARYQGMISVLECQKNSLQELMIENCGYSAEFEKLNNCKILETLRIWHCDTKLLKILNCEISTLEIVNFELNASTIIQILKKSGLLLQRLKLGSLCKMLEEESLLLESLKRFCPNIKYLNIMNIGFSTQFLELIYNLQDLQFLTFACVDNIPEEELKIQVIQFAKILPLTLQYLDLKSFWLNSYMELLLNNCNSPLKKLLIYQLDNEKDSKALIEFCIRIKTLNYVGLDRYWIFNDNNRKKVESYVKLIPYERIVVNC</sequence>
<keyword evidence="2" id="KW-1185">Reference proteome</keyword>
<reference evidence="1 2" key="1">
    <citation type="submission" date="2018-06" db="EMBL/GenBank/DDBJ databases">
        <title>Comparative genomics reveals the genomic features of Rhizophagus irregularis, R. cerebriforme, R. diaphanum and Gigaspora rosea, and their symbiotic lifestyle signature.</title>
        <authorList>
            <person name="Morin E."/>
            <person name="San Clemente H."/>
            <person name="Chen E.C.H."/>
            <person name="De La Providencia I."/>
            <person name="Hainaut M."/>
            <person name="Kuo A."/>
            <person name="Kohler A."/>
            <person name="Murat C."/>
            <person name="Tang N."/>
            <person name="Roy S."/>
            <person name="Loubradou J."/>
            <person name="Henrissat B."/>
            <person name="Grigoriev I.V."/>
            <person name="Corradi N."/>
            <person name="Roux C."/>
            <person name="Martin F.M."/>
        </authorList>
    </citation>
    <scope>NUCLEOTIDE SEQUENCE [LARGE SCALE GENOMIC DNA]</scope>
    <source>
        <strain evidence="1 2">DAOM 194757</strain>
    </source>
</reference>